<accession>A0ABW2YXJ7</accession>
<proteinExistence type="predicted"/>
<organism evidence="1 2">
    <name type="scientific">Mucilaginibacter calamicampi</name>
    <dbReference type="NCBI Taxonomy" id="1302352"/>
    <lineage>
        <taxon>Bacteria</taxon>
        <taxon>Pseudomonadati</taxon>
        <taxon>Bacteroidota</taxon>
        <taxon>Sphingobacteriia</taxon>
        <taxon>Sphingobacteriales</taxon>
        <taxon>Sphingobacteriaceae</taxon>
        <taxon>Mucilaginibacter</taxon>
    </lineage>
</organism>
<dbReference type="Proteomes" id="UP001596958">
    <property type="component" value="Unassembled WGS sequence"/>
</dbReference>
<dbReference type="Pfam" id="PF13585">
    <property type="entry name" value="CHU_C"/>
    <property type="match status" value="1"/>
</dbReference>
<dbReference type="RefSeq" id="WP_377099758.1">
    <property type="nucleotide sequence ID" value="NZ_JBHTHU010000006.1"/>
</dbReference>
<sequence>MYKRYILTLIVVFVAVKAFAQNGLGDPVIYRNFISGNSLHGAEIPGFVGGTAPYSFSTADMPPEGSYTLINNTNTVSAWWPTLDHTPGDGNNGYMLIVKTRSVGFQVLFEQGVDNLCAGTNYEFGAFIANISRNPGAVTPRIRLRVETNTTPRVQIVPDLAIPINYSATGAVWANPIMNFSPMANGSVIVSIISETPGGASTDDLAIDDITVNAEGQKIDAAFDNGGDYRPVCADSPTSFSATATTPTSGNVIKWQRKLDDGAWVDIPGETSTKITFLSATVPGTYRYRAASASPDKIAKFSCSVVTNELTVWVKPLVTASAGSQKFYLRGGTPVMLQGSSNSGSFFWTVESGADISSLSSSTELTPFASPNQTTVYVLHASGDANTCGPDIISKVTVAVADDIMLPNTFTPNGDGINDKWVIGGINSYQNPLVQVYDRNGQLVYRSAGANTSAWDGTYKGKNVPTGNYYYIVDLNTNGIKLTGSVTVLR</sequence>
<dbReference type="EMBL" id="JBHTHU010000006">
    <property type="protein sequence ID" value="MFD0750465.1"/>
    <property type="molecule type" value="Genomic_DNA"/>
</dbReference>
<name>A0ABW2YXJ7_9SPHI</name>
<evidence type="ECO:0000313" key="2">
    <source>
        <dbReference type="Proteomes" id="UP001596958"/>
    </source>
</evidence>
<evidence type="ECO:0000313" key="1">
    <source>
        <dbReference type="EMBL" id="MFD0750465.1"/>
    </source>
</evidence>
<protein>
    <submittedName>
        <fullName evidence="1">Gliding motility-associated C-terminal domain-containing protein</fullName>
    </submittedName>
</protein>
<dbReference type="InterPro" id="IPR026341">
    <property type="entry name" value="T9SS_type_B"/>
</dbReference>
<comment type="caution">
    <text evidence="1">The sequence shown here is derived from an EMBL/GenBank/DDBJ whole genome shotgun (WGS) entry which is preliminary data.</text>
</comment>
<keyword evidence="2" id="KW-1185">Reference proteome</keyword>
<reference evidence="2" key="1">
    <citation type="journal article" date="2019" name="Int. J. Syst. Evol. Microbiol.">
        <title>The Global Catalogue of Microorganisms (GCM) 10K type strain sequencing project: providing services to taxonomists for standard genome sequencing and annotation.</title>
        <authorList>
            <consortium name="The Broad Institute Genomics Platform"/>
            <consortium name="The Broad Institute Genome Sequencing Center for Infectious Disease"/>
            <person name="Wu L."/>
            <person name="Ma J."/>
        </authorList>
    </citation>
    <scope>NUCLEOTIDE SEQUENCE [LARGE SCALE GENOMIC DNA]</scope>
    <source>
        <strain evidence="2">CCUG 63418</strain>
    </source>
</reference>
<dbReference type="NCBIfam" id="TIGR04131">
    <property type="entry name" value="Bac_Flav_CTERM"/>
    <property type="match status" value="1"/>
</dbReference>
<gene>
    <name evidence="1" type="ORF">ACFQZS_09950</name>
</gene>